<proteinExistence type="predicted"/>
<accession>A0A8T0C2I4</accession>
<dbReference type="Proteomes" id="UP000016480">
    <property type="component" value="Unassembled WGS sequence"/>
</dbReference>
<reference evidence="1 2" key="1">
    <citation type="journal article" date="2012" name="J. Bacteriol.">
        <title>Genome sequence of the cycloprodigiosin-producing bacterial strain Pseudoalteromonas rubra ATCC 29570(T).</title>
        <authorList>
            <person name="Xie B.B."/>
            <person name="Shu Y.L."/>
            <person name="Qin Q.L."/>
            <person name="Rong J.C."/>
            <person name="Zhang X.Y."/>
            <person name="Chen X.L."/>
            <person name="Zhou B.C."/>
            <person name="Zhang Y.Z."/>
        </authorList>
    </citation>
    <scope>NUCLEOTIDE SEQUENCE [LARGE SCALE GENOMIC DNA]</scope>
    <source>
        <strain evidence="1 2">DSM 6842</strain>
    </source>
</reference>
<name>A0A8T0C2I4_9GAMM</name>
<comment type="caution">
    <text evidence="1">The sequence shown here is derived from an EMBL/GenBank/DDBJ whole genome shotgun (WGS) entry which is preliminary data.</text>
</comment>
<organism evidence="1 2">
    <name type="scientific">Pseudoalteromonas rubra</name>
    <dbReference type="NCBI Taxonomy" id="43658"/>
    <lineage>
        <taxon>Bacteria</taxon>
        <taxon>Pseudomonadati</taxon>
        <taxon>Pseudomonadota</taxon>
        <taxon>Gammaproteobacteria</taxon>
        <taxon>Alteromonadales</taxon>
        <taxon>Pseudoalteromonadaceae</taxon>
        <taxon>Pseudoalteromonas</taxon>
    </lineage>
</organism>
<dbReference type="EMBL" id="AHCD03000044">
    <property type="protein sequence ID" value="KAF7782079.1"/>
    <property type="molecule type" value="Genomic_DNA"/>
</dbReference>
<gene>
    <name evidence="1" type="ORF">PRUB_b1493</name>
</gene>
<dbReference type="AlphaFoldDB" id="A0A8T0C2I4"/>
<protein>
    <submittedName>
        <fullName evidence="1">Uncharacterized protein</fullName>
    </submittedName>
</protein>
<sequence>MIWLAFLVNDVLEGEHWIFTFKINDVLFSSCVVYPFG</sequence>
<evidence type="ECO:0000313" key="2">
    <source>
        <dbReference type="Proteomes" id="UP000016480"/>
    </source>
</evidence>
<evidence type="ECO:0000313" key="1">
    <source>
        <dbReference type="EMBL" id="KAF7782079.1"/>
    </source>
</evidence>